<evidence type="ECO:0000256" key="1">
    <source>
        <dbReference type="ARBA" id="ARBA00004123"/>
    </source>
</evidence>
<feature type="compositionally biased region" description="Basic and acidic residues" evidence="15">
    <location>
        <begin position="623"/>
        <end position="636"/>
    </location>
</feature>
<evidence type="ECO:0000256" key="12">
    <source>
        <dbReference type="ARBA" id="ARBA00023204"/>
    </source>
</evidence>
<keyword evidence="10 14" id="KW-0238">DNA-binding</keyword>
<reference evidence="19 20" key="1">
    <citation type="journal article" date="2014" name="Genome Announc.">
        <title>Genome Sequence of the Microsporidian Species Nematocida sp1 Strain ERTm6 (ATCC PRA-372).</title>
        <authorList>
            <person name="Bakowski M.A."/>
            <person name="Priest M."/>
            <person name="Young S."/>
            <person name="Cuomo C.A."/>
            <person name="Troemel E.R."/>
        </authorList>
    </citation>
    <scope>NUCLEOTIDE SEQUENCE [LARGE SCALE GENOMIC DNA]</scope>
    <source>
        <strain evidence="19 20">ERTm6</strain>
    </source>
</reference>
<keyword evidence="5 14" id="KW-0227">DNA damage</keyword>
<keyword evidence="8 14" id="KW-0067">ATP-binding</keyword>
<dbReference type="InterPro" id="IPR000330">
    <property type="entry name" value="SNF2_N"/>
</dbReference>
<dbReference type="GO" id="GO:0006281">
    <property type="term" value="P:DNA repair"/>
    <property type="evidence" value="ECO:0007669"/>
    <property type="project" value="UniProtKB-UniRule"/>
</dbReference>
<dbReference type="PROSITE" id="PS51194">
    <property type="entry name" value="HELICASE_CTER"/>
    <property type="match status" value="1"/>
</dbReference>
<dbReference type="InterPro" id="IPR049730">
    <property type="entry name" value="SNF2/RAD54-like_C"/>
</dbReference>
<dbReference type="SMART" id="SM00487">
    <property type="entry name" value="DEXDc"/>
    <property type="match status" value="1"/>
</dbReference>
<keyword evidence="20" id="KW-1185">Reference proteome</keyword>
<evidence type="ECO:0000256" key="7">
    <source>
        <dbReference type="ARBA" id="ARBA00022806"/>
    </source>
</evidence>
<dbReference type="EMBL" id="AKIJ01000005">
    <property type="protein sequence ID" value="KFG25277.1"/>
    <property type="molecule type" value="Genomic_DNA"/>
</dbReference>
<dbReference type="Proteomes" id="UP000054524">
    <property type="component" value="Unassembled WGS sequence"/>
</dbReference>
<dbReference type="RefSeq" id="XP_052903832.1">
    <property type="nucleotide sequence ID" value="XM_053049661.1"/>
</dbReference>
<evidence type="ECO:0000259" key="16">
    <source>
        <dbReference type="PROSITE" id="PS51192"/>
    </source>
</evidence>
<dbReference type="SUPFAM" id="SSF52540">
    <property type="entry name" value="P-loop containing nucleoside triphosphate hydrolases"/>
    <property type="match status" value="2"/>
</dbReference>
<evidence type="ECO:0000256" key="4">
    <source>
        <dbReference type="ARBA" id="ARBA00022741"/>
    </source>
</evidence>
<evidence type="ECO:0000256" key="15">
    <source>
        <dbReference type="SAM" id="MobiDB-lite"/>
    </source>
</evidence>
<feature type="domain" description="DBINO" evidence="18">
    <location>
        <begin position="96"/>
        <end position="219"/>
    </location>
</feature>
<dbReference type="PROSITE" id="PS51413">
    <property type="entry name" value="DBINO"/>
    <property type="match status" value="1"/>
</dbReference>
<dbReference type="InterPro" id="IPR027417">
    <property type="entry name" value="P-loop_NTPase"/>
</dbReference>
<dbReference type="PANTHER" id="PTHR45685:SF2">
    <property type="entry name" value="CHROMATIN-REMODELING ATPASE INO80"/>
    <property type="match status" value="1"/>
</dbReference>
<dbReference type="SMART" id="SM00490">
    <property type="entry name" value="HELICc"/>
    <property type="match status" value="1"/>
</dbReference>
<evidence type="ECO:0000313" key="19">
    <source>
        <dbReference type="EMBL" id="KFG25277.1"/>
    </source>
</evidence>
<evidence type="ECO:0000256" key="6">
    <source>
        <dbReference type="ARBA" id="ARBA00022801"/>
    </source>
</evidence>
<evidence type="ECO:0000256" key="3">
    <source>
        <dbReference type="ARBA" id="ARBA00019805"/>
    </source>
</evidence>
<comment type="caution">
    <text evidence="19">The sequence shown here is derived from an EMBL/GenBank/DDBJ whole genome shotgun (WGS) entry which is preliminary data.</text>
</comment>
<dbReference type="HOGENOM" id="CLU_000315_20_1_1"/>
<keyword evidence="12 14" id="KW-0234">DNA repair</keyword>
<dbReference type="GO" id="GO:0004386">
    <property type="term" value="F:helicase activity"/>
    <property type="evidence" value="ECO:0007669"/>
    <property type="project" value="UniProtKB-KW"/>
</dbReference>
<keyword evidence="9" id="KW-0156">Chromatin regulator</keyword>
<dbReference type="GeneID" id="77677021"/>
<feature type="domain" description="Helicase ATP-binding" evidence="16">
    <location>
        <begin position="294"/>
        <end position="465"/>
    </location>
</feature>
<dbReference type="Pfam" id="PF00176">
    <property type="entry name" value="SNF2-rel_dom"/>
    <property type="match status" value="1"/>
</dbReference>
<dbReference type="GO" id="GO:0003677">
    <property type="term" value="F:DNA binding"/>
    <property type="evidence" value="ECO:0007669"/>
    <property type="project" value="UniProtKB-UniRule"/>
</dbReference>
<dbReference type="Pfam" id="PF13892">
    <property type="entry name" value="DBINO"/>
    <property type="match status" value="1"/>
</dbReference>
<dbReference type="PROSITE" id="PS51192">
    <property type="entry name" value="HELICASE_ATP_BIND_1"/>
    <property type="match status" value="1"/>
</dbReference>
<dbReference type="FunFam" id="3.40.50.10810:FF:000005">
    <property type="entry name" value="Photoperiod-independent early flowering 1"/>
    <property type="match status" value="1"/>
</dbReference>
<dbReference type="GO" id="GO:0031011">
    <property type="term" value="C:Ino80 complex"/>
    <property type="evidence" value="ECO:0007669"/>
    <property type="project" value="UniProtKB-UniRule"/>
</dbReference>
<accession>A0A086IZF9</accession>
<evidence type="ECO:0000313" key="20">
    <source>
        <dbReference type="Proteomes" id="UP000054524"/>
    </source>
</evidence>
<dbReference type="EC" id="3.6.4.-" evidence="14"/>
<keyword evidence="6 14" id="KW-0378">Hydrolase</keyword>
<evidence type="ECO:0000256" key="2">
    <source>
        <dbReference type="ARBA" id="ARBA00009220"/>
    </source>
</evidence>
<sequence>MVAHEQDITDNILQYQIDLARDLRIRRICMIERKVKRGYDISRSTLRTLGLDPSVLPLPSMDNYIVYNCPEKDLEDLKTEHMTKRHVSTEEETRKIYEEICKRSVPKAHKILVQNIATKQAQHKKISTVCQRELKRALTKTAKTNPFLKGKRITKELQAFFKRTERSTRDRKKKEEKEDYERRKKEEEKKEELRQEKKLNFLITQTELFSHFILGREKSDLPNEESKMARMAAEKHRLAVQEFDSSKVPEGPSTPKRVPVYNNSTLPLAESIRIPRMLTCTLKDYQKRGLEWLVSLYDQGINGMLADEMGLGKTVQAISFLAHLAENENIWGPFLVITPASTLHNWAQEFSKFAPALKVISYWGAVAERKGLRKTWQQRKLQREDAPFHVVITSYQLAVSDEKYFSKIKWQYMVLDEAQAIKSSSSTRWKTLLSFKARSRLLLTGTPIQNTLQELWALLHFIMPTLFDSHGEFSEWFKIEDGDSVTEAARLRMVLQPFMLRREKKDVADELGQKVEINLVCGLTPRQRRLYEGIRARAPMASFLERTLPEDIEGMEGLMNLVMQFRKVCNHPDLFEKREVSSGWSMPAVTSHIPGLLITEAYGRKRPARQLLLEEDPAKKQKTERWCIQKETREGIESTPEEANMQGRDSASVSVEEADGSKHAAAPCTESSICSNSQGIIYGSVNPRMYQISCSDEEKRLNAFRGLVIPKCLPPNKIVFSTAHIPAETAPAEMRMSVLAPDIRIPSMERFVRDSGKLVVLDSLLLKLKAEGHRVLMYFQMTRMIDLIEEYLTVRNYSYLRLDGSSRISNRKELVRDWQTNEERFIFLLSTRAGGLGINLTAADTVIFYDSDWNPTADQQAMDRAHRLGQTKQVTVYRLITAGTIEERIMERAGVKGEIQRMVIETKE</sequence>
<keyword evidence="11" id="KW-0010">Activator</keyword>
<evidence type="ECO:0000256" key="10">
    <source>
        <dbReference type="ARBA" id="ARBA00023125"/>
    </source>
</evidence>
<dbReference type="GO" id="GO:0042393">
    <property type="term" value="F:histone binding"/>
    <property type="evidence" value="ECO:0007669"/>
    <property type="project" value="TreeGrafter"/>
</dbReference>
<proteinExistence type="inferred from homology"/>
<dbReference type="GO" id="GO:0006338">
    <property type="term" value="P:chromatin remodeling"/>
    <property type="evidence" value="ECO:0007669"/>
    <property type="project" value="UniProtKB-UniRule"/>
</dbReference>
<comment type="catalytic activity">
    <reaction evidence="14">
        <text>ATP + H2O = ADP + phosphate + H(+)</text>
        <dbReference type="Rhea" id="RHEA:13065"/>
        <dbReference type="ChEBI" id="CHEBI:15377"/>
        <dbReference type="ChEBI" id="CHEBI:15378"/>
        <dbReference type="ChEBI" id="CHEBI:30616"/>
        <dbReference type="ChEBI" id="CHEBI:43474"/>
        <dbReference type="ChEBI" id="CHEBI:456216"/>
    </reaction>
</comment>
<name>A0A086IZF9_NEMA1</name>
<dbReference type="Gene3D" id="3.40.50.10810">
    <property type="entry name" value="Tandem AAA-ATPase domain"/>
    <property type="match status" value="1"/>
</dbReference>
<dbReference type="GO" id="GO:0016887">
    <property type="term" value="F:ATP hydrolysis activity"/>
    <property type="evidence" value="ECO:0007669"/>
    <property type="project" value="TreeGrafter"/>
</dbReference>
<evidence type="ECO:0000256" key="14">
    <source>
        <dbReference type="RuleBase" id="RU368001"/>
    </source>
</evidence>
<evidence type="ECO:0000256" key="5">
    <source>
        <dbReference type="ARBA" id="ARBA00022763"/>
    </source>
</evidence>
<evidence type="ECO:0000256" key="13">
    <source>
        <dbReference type="ARBA" id="ARBA00023242"/>
    </source>
</evidence>
<dbReference type="InterPro" id="IPR014001">
    <property type="entry name" value="Helicase_ATP-bd"/>
</dbReference>
<evidence type="ECO:0000256" key="8">
    <source>
        <dbReference type="ARBA" id="ARBA00022840"/>
    </source>
</evidence>
<comment type="subunit">
    <text evidence="14">Component of the INO80 chromatin-remodeling complex.</text>
</comment>
<evidence type="ECO:0000259" key="18">
    <source>
        <dbReference type="PROSITE" id="PS51413"/>
    </source>
</evidence>
<comment type="subcellular location">
    <subcellularLocation>
        <location evidence="1 14">Nucleus</location>
    </subcellularLocation>
</comment>
<dbReference type="InterPro" id="IPR050520">
    <property type="entry name" value="INO80/SWR1_helicase"/>
</dbReference>
<dbReference type="InterPro" id="IPR001650">
    <property type="entry name" value="Helicase_C-like"/>
</dbReference>
<gene>
    <name evidence="19" type="ORF">NESG_02048</name>
</gene>
<feature type="domain" description="Helicase C-terminal" evidence="17">
    <location>
        <begin position="760"/>
        <end position="908"/>
    </location>
</feature>
<feature type="region of interest" description="Disordered" evidence="15">
    <location>
        <begin position="164"/>
        <end position="191"/>
    </location>
</feature>
<dbReference type="InterPro" id="IPR038718">
    <property type="entry name" value="SNF2-like_sf"/>
</dbReference>
<dbReference type="InterPro" id="IPR020838">
    <property type="entry name" value="DBINO"/>
</dbReference>
<evidence type="ECO:0000256" key="9">
    <source>
        <dbReference type="ARBA" id="ARBA00022853"/>
    </source>
</evidence>
<comment type="domain">
    <text evidence="14">The DBINO region is involved in binding to DNA.</text>
</comment>
<dbReference type="Pfam" id="PF00271">
    <property type="entry name" value="Helicase_C"/>
    <property type="match status" value="1"/>
</dbReference>
<dbReference type="AlphaFoldDB" id="A0A086IZF9"/>
<keyword evidence="13" id="KW-0539">Nucleus</keyword>
<evidence type="ECO:0000259" key="17">
    <source>
        <dbReference type="PROSITE" id="PS51194"/>
    </source>
</evidence>
<keyword evidence="7" id="KW-0347">Helicase</keyword>
<keyword evidence="4" id="KW-0547">Nucleotide-binding</keyword>
<feature type="region of interest" description="Disordered" evidence="15">
    <location>
        <begin position="623"/>
        <end position="668"/>
    </location>
</feature>
<dbReference type="PANTHER" id="PTHR45685">
    <property type="entry name" value="HELICASE SRCAP-RELATED"/>
    <property type="match status" value="1"/>
</dbReference>
<dbReference type="GO" id="GO:0005524">
    <property type="term" value="F:ATP binding"/>
    <property type="evidence" value="ECO:0007669"/>
    <property type="project" value="UniProtKB-UniRule"/>
</dbReference>
<comment type="similarity">
    <text evidence="2">Belongs to the SNF2/RAD54 helicase family. SWR1 subfamily.</text>
</comment>
<dbReference type="CDD" id="cd18793">
    <property type="entry name" value="SF2_C_SNF"/>
    <property type="match status" value="1"/>
</dbReference>
<protein>
    <recommendedName>
        <fullName evidence="3 14">Chromatin-remodeling ATPase INO80</fullName>
        <ecNumber evidence="14">3.6.4.-</ecNumber>
    </recommendedName>
</protein>
<organism evidence="19 20">
    <name type="scientific">Nematocida ausubeli (strain ATCC PRA-371 / ERTm2)</name>
    <name type="common">Nematode killer fungus</name>
    <dbReference type="NCBI Taxonomy" id="1913371"/>
    <lineage>
        <taxon>Eukaryota</taxon>
        <taxon>Fungi</taxon>
        <taxon>Fungi incertae sedis</taxon>
        <taxon>Microsporidia</taxon>
        <taxon>Nematocida</taxon>
    </lineage>
</organism>
<dbReference type="Gene3D" id="3.40.50.300">
    <property type="entry name" value="P-loop containing nucleotide triphosphate hydrolases"/>
    <property type="match status" value="1"/>
</dbReference>
<comment type="function">
    <text evidence="14">ATPase component of the INO80 complex which remodels chromatin by shifting nucleosomes and is involved in DNA repair.</text>
</comment>
<evidence type="ECO:0000256" key="11">
    <source>
        <dbReference type="ARBA" id="ARBA00023159"/>
    </source>
</evidence>